<dbReference type="Pfam" id="PF02767">
    <property type="entry name" value="DNA_pol3_beta_2"/>
    <property type="match status" value="1"/>
</dbReference>
<dbReference type="PANTHER" id="PTHR30478">
    <property type="entry name" value="DNA POLYMERASE III SUBUNIT BETA"/>
    <property type="match status" value="1"/>
</dbReference>
<reference evidence="15 17" key="2">
    <citation type="submission" date="2024-05" db="EMBL/GenBank/DDBJ databases">
        <authorList>
            <person name="De Oliveira J.P."/>
            <person name="Noriler S.A."/>
            <person name="De Oliveira A.G."/>
            <person name="Sipoli D.S."/>
        </authorList>
    </citation>
    <scope>NUCLEOTIDE SEQUENCE [LARGE SCALE GENOMIC DNA]</scope>
    <source>
        <strain evidence="15 17">LABIM189</strain>
    </source>
</reference>
<evidence type="ECO:0000256" key="3">
    <source>
        <dbReference type="ARBA" id="ARBA00021035"/>
    </source>
</evidence>
<dbReference type="GeneID" id="68842580"/>
<feature type="domain" description="DNA polymerase III beta sliding clamp C-terminal" evidence="13">
    <location>
        <begin position="249"/>
        <end position="368"/>
    </location>
</feature>
<dbReference type="Gene3D" id="3.70.10.10">
    <property type="match status" value="1"/>
</dbReference>
<comment type="function">
    <text evidence="10">Confers DNA tethering and processivity to DNA polymerases and other proteins. Acts as a clamp, forming a ring around DNA (a reaction catalyzed by the clamp-loading complex) which diffuses in an ATP-independent manner freely and bidirectionally along dsDNA. Initially characterized for its ability to contact the catalytic subunit of DNA polymerase III (Pol III), a complex, multichain enzyme responsible for most of the replicative synthesis in bacteria; Pol III exhibits 3'-5' exonuclease proofreading activity. The beta chain is required for initiation of replication as well as for processivity of DNA replication.</text>
</comment>
<sequence>MLILQAERDALLKPLLAVTGIVERRHTLPILSNVLIEKKGGQVGFLATDLEIQITTASSDELPGEDFRLTTSAKKLQDILRAIPGNATVTLEQLDGGRLVLKAGKSRFNLQTLPAEDFPLLSVGSAGESSFSLSQRELKRLISQVQYSMAVQDIRYYLNGLLMQTDGNQVRLVATDGHRLAFASADVTATLPKAEVILPRKTIIELYKLLQDSDDEIKIEVLANQVRFSFGATVIISKVVDGKFPDYNRVIPLDNEKIFLIERLEFLHALQRAAILANEKFRGVRLVLAPGKMSILCTNSEQEEAEEELEIAFQGGTLEIGFNINYLLDVLTNLPADTLQLAFGDSNRSALFTIPDVSNFKYIVMPMRI</sequence>
<evidence type="ECO:0000256" key="5">
    <source>
        <dbReference type="ARBA" id="ARBA00022679"/>
    </source>
</evidence>
<dbReference type="Proteomes" id="UP000178776">
    <property type="component" value="Chromosome"/>
</dbReference>
<gene>
    <name evidence="15" type="primary">dnaN</name>
    <name evidence="15" type="ORF">ABGV49_07910</name>
    <name evidence="14" type="ORF">BKX93_15330</name>
</gene>
<evidence type="ECO:0000313" key="15">
    <source>
        <dbReference type="EMBL" id="MEO2216974.1"/>
    </source>
</evidence>
<dbReference type="SUPFAM" id="SSF55979">
    <property type="entry name" value="DNA clamp"/>
    <property type="match status" value="3"/>
</dbReference>
<evidence type="ECO:0000256" key="8">
    <source>
        <dbReference type="ARBA" id="ARBA00022932"/>
    </source>
</evidence>
<dbReference type="GO" id="GO:0003887">
    <property type="term" value="F:DNA-directed DNA polymerase activity"/>
    <property type="evidence" value="ECO:0007669"/>
    <property type="project" value="UniProtKB-UniRule"/>
</dbReference>
<name>A0A1D9LIY2_9NEIS</name>
<evidence type="ECO:0000256" key="1">
    <source>
        <dbReference type="ARBA" id="ARBA00004496"/>
    </source>
</evidence>
<comment type="subcellular location">
    <subcellularLocation>
        <location evidence="1 10">Cytoplasm</location>
    </subcellularLocation>
</comment>
<evidence type="ECO:0000256" key="4">
    <source>
        <dbReference type="ARBA" id="ARBA00022490"/>
    </source>
</evidence>
<keyword evidence="17" id="KW-1185">Reference proteome</keyword>
<feature type="domain" description="DNA polymerase III beta sliding clamp N-terminal" evidence="11">
    <location>
        <begin position="5"/>
        <end position="121"/>
    </location>
</feature>
<dbReference type="PIRSF" id="PIRSF000804">
    <property type="entry name" value="DNA_pol_III_b"/>
    <property type="match status" value="1"/>
</dbReference>
<dbReference type="SMART" id="SM00480">
    <property type="entry name" value="POL3Bc"/>
    <property type="match status" value="1"/>
</dbReference>
<dbReference type="GO" id="GO:0003677">
    <property type="term" value="F:DNA binding"/>
    <property type="evidence" value="ECO:0007669"/>
    <property type="project" value="UniProtKB-UniRule"/>
</dbReference>
<dbReference type="GO" id="GO:0008408">
    <property type="term" value="F:3'-5' exonuclease activity"/>
    <property type="evidence" value="ECO:0007669"/>
    <property type="project" value="InterPro"/>
</dbReference>
<dbReference type="NCBIfam" id="TIGR00663">
    <property type="entry name" value="dnan"/>
    <property type="match status" value="1"/>
</dbReference>
<evidence type="ECO:0000313" key="17">
    <source>
        <dbReference type="Proteomes" id="UP001455709"/>
    </source>
</evidence>
<reference evidence="14 16" key="1">
    <citation type="submission" date="2016-10" db="EMBL/GenBank/DDBJ databases">
        <title>Chromobacterium muskegensis sp. nov., an insecticidal bacterium isolated from Sphagnum bogs.</title>
        <authorList>
            <person name="Sparks M.E."/>
            <person name="Blackburn M.B."/>
            <person name="Gundersen-Rindal D.E."/>
            <person name="Mitchell A."/>
            <person name="Farrar R."/>
            <person name="Kuhar D."/>
        </authorList>
    </citation>
    <scope>NUCLEOTIDE SEQUENCE [LARGE SCALE GENOMIC DNA]</scope>
    <source>
        <strain evidence="14 16">21-1</strain>
    </source>
</reference>
<keyword evidence="5 10" id="KW-0808">Transferase</keyword>
<dbReference type="CDD" id="cd00140">
    <property type="entry name" value="beta_clamp"/>
    <property type="match status" value="1"/>
</dbReference>
<dbReference type="Pfam" id="PF00712">
    <property type="entry name" value="DNA_pol3_beta"/>
    <property type="match status" value="1"/>
</dbReference>
<dbReference type="EMBL" id="JBDOJC010000001">
    <property type="protein sequence ID" value="MEO2216974.1"/>
    <property type="molecule type" value="Genomic_DNA"/>
</dbReference>
<dbReference type="GO" id="GO:0005737">
    <property type="term" value="C:cytoplasm"/>
    <property type="evidence" value="ECO:0007669"/>
    <property type="project" value="UniProtKB-SubCell"/>
</dbReference>
<evidence type="ECO:0000259" key="12">
    <source>
        <dbReference type="Pfam" id="PF02767"/>
    </source>
</evidence>
<dbReference type="EMBL" id="CP017707">
    <property type="protein sequence ID" value="AOZ51236.1"/>
    <property type="molecule type" value="Genomic_DNA"/>
</dbReference>
<dbReference type="Proteomes" id="UP001455709">
    <property type="component" value="Unassembled WGS sequence"/>
</dbReference>
<dbReference type="InterPro" id="IPR046938">
    <property type="entry name" value="DNA_clamp_sf"/>
</dbReference>
<proteinExistence type="inferred from homology"/>
<keyword evidence="8 10" id="KW-0239">DNA-directed DNA polymerase</keyword>
<dbReference type="PANTHER" id="PTHR30478:SF0">
    <property type="entry name" value="BETA SLIDING CLAMP"/>
    <property type="match status" value="1"/>
</dbReference>
<organism evidence="14 16">
    <name type="scientific">Chromobacterium vaccinii</name>
    <dbReference type="NCBI Taxonomy" id="1108595"/>
    <lineage>
        <taxon>Bacteria</taxon>
        <taxon>Pseudomonadati</taxon>
        <taxon>Pseudomonadota</taxon>
        <taxon>Betaproteobacteria</taxon>
        <taxon>Neisseriales</taxon>
        <taxon>Chromobacteriaceae</taxon>
        <taxon>Chromobacterium</taxon>
    </lineage>
</organism>
<evidence type="ECO:0000256" key="9">
    <source>
        <dbReference type="ARBA" id="ARBA00023125"/>
    </source>
</evidence>
<dbReference type="GO" id="GO:0006271">
    <property type="term" value="P:DNA strand elongation involved in DNA replication"/>
    <property type="evidence" value="ECO:0007669"/>
    <property type="project" value="TreeGrafter"/>
</dbReference>
<dbReference type="Gene3D" id="3.10.150.10">
    <property type="entry name" value="DNA Polymerase III, subunit A, domain 2"/>
    <property type="match status" value="1"/>
</dbReference>
<keyword evidence="7 10" id="KW-0235">DNA replication</keyword>
<evidence type="ECO:0000256" key="7">
    <source>
        <dbReference type="ARBA" id="ARBA00022705"/>
    </source>
</evidence>
<keyword evidence="9" id="KW-0238">DNA-binding</keyword>
<comment type="subunit">
    <text evidence="10">Forms a ring-shaped head-to-tail homodimer around DNA.</text>
</comment>
<dbReference type="InterPro" id="IPR001001">
    <property type="entry name" value="DNA_polIII_beta"/>
</dbReference>
<accession>A0A1D9LIY2</accession>
<protein>
    <recommendedName>
        <fullName evidence="3 10">Beta sliding clamp</fullName>
    </recommendedName>
</protein>
<dbReference type="STRING" id="1108595.BKX93_15330"/>
<dbReference type="InterPro" id="IPR022634">
    <property type="entry name" value="DNA_polIII_beta_N"/>
</dbReference>
<dbReference type="InterPro" id="IPR022635">
    <property type="entry name" value="DNA_polIII_beta_C"/>
</dbReference>
<evidence type="ECO:0000259" key="13">
    <source>
        <dbReference type="Pfam" id="PF02768"/>
    </source>
</evidence>
<dbReference type="GO" id="GO:0009360">
    <property type="term" value="C:DNA polymerase III complex"/>
    <property type="evidence" value="ECO:0007669"/>
    <property type="project" value="InterPro"/>
</dbReference>
<dbReference type="Pfam" id="PF02768">
    <property type="entry name" value="DNA_pol3_beta_3"/>
    <property type="match status" value="1"/>
</dbReference>
<dbReference type="InterPro" id="IPR022637">
    <property type="entry name" value="DNA_polIII_beta_cen"/>
</dbReference>
<evidence type="ECO:0000313" key="16">
    <source>
        <dbReference type="Proteomes" id="UP000178776"/>
    </source>
</evidence>
<feature type="domain" description="DNA polymerase III beta sliding clamp central" evidence="12">
    <location>
        <begin position="133"/>
        <end position="246"/>
    </location>
</feature>
<keyword evidence="6 10" id="KW-0548">Nucleotidyltransferase</keyword>
<dbReference type="KEGG" id="cvc:BKX93_15330"/>
<dbReference type="RefSeq" id="WP_046155229.1">
    <property type="nucleotide sequence ID" value="NZ_CP017707.1"/>
</dbReference>
<evidence type="ECO:0000256" key="2">
    <source>
        <dbReference type="ARBA" id="ARBA00010752"/>
    </source>
</evidence>
<dbReference type="AlphaFoldDB" id="A0A1D9LIY2"/>
<evidence type="ECO:0000256" key="10">
    <source>
        <dbReference type="PIRNR" id="PIRNR000804"/>
    </source>
</evidence>
<comment type="similarity">
    <text evidence="2 10">Belongs to the beta sliding clamp family.</text>
</comment>
<evidence type="ECO:0000259" key="11">
    <source>
        <dbReference type="Pfam" id="PF00712"/>
    </source>
</evidence>
<evidence type="ECO:0000256" key="6">
    <source>
        <dbReference type="ARBA" id="ARBA00022695"/>
    </source>
</evidence>
<keyword evidence="4 10" id="KW-0963">Cytoplasm</keyword>
<evidence type="ECO:0000313" key="14">
    <source>
        <dbReference type="EMBL" id="AOZ51236.1"/>
    </source>
</evidence>